<evidence type="ECO:0000313" key="3">
    <source>
        <dbReference type="Proteomes" id="UP000019471"/>
    </source>
</evidence>
<comment type="caution">
    <text evidence="2">The sequence shown here is derived from an EMBL/GenBank/DDBJ whole genome shotgun (WGS) entry which is preliminary data.</text>
</comment>
<accession>W9VDL3</accession>
<keyword evidence="3" id="KW-1185">Reference proteome</keyword>
<dbReference type="GO" id="GO:0016747">
    <property type="term" value="F:acyltransferase activity, transferring groups other than amino-acyl groups"/>
    <property type="evidence" value="ECO:0007669"/>
    <property type="project" value="InterPro"/>
</dbReference>
<dbReference type="eggNOG" id="ENOG502S5BC">
    <property type="taxonomic scope" value="Eukaryota"/>
</dbReference>
<dbReference type="Pfam" id="PF00583">
    <property type="entry name" value="Acetyltransf_1"/>
    <property type="match status" value="1"/>
</dbReference>
<dbReference type="AlphaFoldDB" id="W9VDL3"/>
<dbReference type="RefSeq" id="XP_007751816.1">
    <property type="nucleotide sequence ID" value="XM_007753626.1"/>
</dbReference>
<dbReference type="PROSITE" id="PS51186">
    <property type="entry name" value="GNAT"/>
    <property type="match status" value="1"/>
</dbReference>
<dbReference type="CDD" id="cd04301">
    <property type="entry name" value="NAT_SF"/>
    <property type="match status" value="1"/>
</dbReference>
<evidence type="ECO:0000259" key="1">
    <source>
        <dbReference type="PROSITE" id="PS51186"/>
    </source>
</evidence>
<gene>
    <name evidence="2" type="ORF">A1O5_13058</name>
</gene>
<dbReference type="OrthoDB" id="2129362at2759"/>
<dbReference type="InterPro" id="IPR000182">
    <property type="entry name" value="GNAT_dom"/>
</dbReference>
<feature type="domain" description="N-acetyltransferase" evidence="1">
    <location>
        <begin position="6"/>
        <end position="194"/>
    </location>
</feature>
<dbReference type="EMBL" id="AMGX01000041">
    <property type="protein sequence ID" value="EXJ53702.1"/>
    <property type="molecule type" value="Genomic_DNA"/>
</dbReference>
<dbReference type="GeneID" id="19197743"/>
<sequence length="194" mass="22268">MAHRGVGVGLATEGDLLQIQRIFEHWVLKTSVSCLIQKPPFSLVEYRYKECVDRKLPYMVACDLNNHDHVVGYAYASPFRGSSMGYGHTVEISLYVHPQHTNNGIGSRLIERLLDALRFTRHIAWELGHELNAKVYPVRKVMAIMAVDETVPNQGIPLRNWYQKRGFEEVGRLKGVAFKRGRMLDTIYLEFHLS</sequence>
<organism evidence="2 3">
    <name type="scientific">Cladophialophora psammophila CBS 110553</name>
    <dbReference type="NCBI Taxonomy" id="1182543"/>
    <lineage>
        <taxon>Eukaryota</taxon>
        <taxon>Fungi</taxon>
        <taxon>Dikarya</taxon>
        <taxon>Ascomycota</taxon>
        <taxon>Pezizomycotina</taxon>
        <taxon>Eurotiomycetes</taxon>
        <taxon>Chaetothyriomycetidae</taxon>
        <taxon>Chaetothyriales</taxon>
        <taxon>Herpotrichiellaceae</taxon>
        <taxon>Cladophialophora</taxon>
    </lineage>
</organism>
<reference evidence="2 3" key="1">
    <citation type="submission" date="2013-03" db="EMBL/GenBank/DDBJ databases">
        <title>The Genome Sequence of Cladophialophora psammophila CBS 110553.</title>
        <authorList>
            <consortium name="The Broad Institute Genomics Platform"/>
            <person name="Cuomo C."/>
            <person name="de Hoog S."/>
            <person name="Gorbushina A."/>
            <person name="Walker B."/>
            <person name="Young S.K."/>
            <person name="Zeng Q."/>
            <person name="Gargeya S."/>
            <person name="Fitzgerald M."/>
            <person name="Haas B."/>
            <person name="Abouelleil A."/>
            <person name="Allen A.W."/>
            <person name="Alvarado L."/>
            <person name="Arachchi H.M."/>
            <person name="Berlin A.M."/>
            <person name="Chapman S.B."/>
            <person name="Gainer-Dewar J."/>
            <person name="Goldberg J."/>
            <person name="Griggs A."/>
            <person name="Gujja S."/>
            <person name="Hansen M."/>
            <person name="Howarth C."/>
            <person name="Imamovic A."/>
            <person name="Ireland A."/>
            <person name="Larimer J."/>
            <person name="McCowan C."/>
            <person name="Murphy C."/>
            <person name="Pearson M."/>
            <person name="Poon T.W."/>
            <person name="Priest M."/>
            <person name="Roberts A."/>
            <person name="Saif S."/>
            <person name="Shea T."/>
            <person name="Sisk P."/>
            <person name="Sykes S."/>
            <person name="Wortman J."/>
            <person name="Nusbaum C."/>
            <person name="Birren B."/>
        </authorList>
    </citation>
    <scope>NUCLEOTIDE SEQUENCE [LARGE SCALE GENOMIC DNA]</scope>
    <source>
        <strain evidence="2 3">CBS 110553</strain>
    </source>
</reference>
<dbReference type="Gene3D" id="3.40.630.30">
    <property type="match status" value="1"/>
</dbReference>
<dbReference type="STRING" id="1182543.W9VDL3"/>
<evidence type="ECO:0000313" key="2">
    <source>
        <dbReference type="EMBL" id="EXJ53702.1"/>
    </source>
</evidence>
<dbReference type="SUPFAM" id="SSF55729">
    <property type="entry name" value="Acyl-CoA N-acyltransferases (Nat)"/>
    <property type="match status" value="1"/>
</dbReference>
<protein>
    <recommendedName>
        <fullName evidence="1">N-acetyltransferase domain-containing protein</fullName>
    </recommendedName>
</protein>
<dbReference type="InterPro" id="IPR016181">
    <property type="entry name" value="Acyl_CoA_acyltransferase"/>
</dbReference>
<dbReference type="HOGENOM" id="CLU_013985_4_1_1"/>
<dbReference type="Proteomes" id="UP000019471">
    <property type="component" value="Unassembled WGS sequence"/>
</dbReference>
<proteinExistence type="predicted"/>
<name>W9VDL3_9EURO</name>